<gene>
    <name evidence="3" type="ORF">KZC51_00500</name>
</gene>
<dbReference type="EMBL" id="JAHWXN010000001">
    <property type="protein sequence ID" value="MCK2034600.1"/>
    <property type="molecule type" value="Genomic_DNA"/>
</dbReference>
<keyword evidence="1" id="KW-0119">Carbohydrate metabolism</keyword>
<dbReference type="GO" id="GO:0016853">
    <property type="term" value="F:isomerase activity"/>
    <property type="evidence" value="ECO:0007669"/>
    <property type="project" value="UniProtKB-KW"/>
</dbReference>
<proteinExistence type="predicted"/>
<dbReference type="InterPro" id="IPR036237">
    <property type="entry name" value="Xyl_isomerase-like_sf"/>
</dbReference>
<dbReference type="PANTHER" id="PTHR12110:SF41">
    <property type="entry name" value="INOSOSE DEHYDRATASE"/>
    <property type="match status" value="1"/>
</dbReference>
<organism evidence="3 4">
    <name type="scientific">Microbacterium croceum</name>
    <dbReference type="NCBI Taxonomy" id="2851645"/>
    <lineage>
        <taxon>Bacteria</taxon>
        <taxon>Bacillati</taxon>
        <taxon>Actinomycetota</taxon>
        <taxon>Actinomycetes</taxon>
        <taxon>Micrococcales</taxon>
        <taxon>Microbacteriaceae</taxon>
        <taxon>Microbacterium</taxon>
    </lineage>
</organism>
<reference evidence="3 4" key="1">
    <citation type="submission" date="2021-06" db="EMBL/GenBank/DDBJ databases">
        <title>Genome-based taxonomic framework of Microbacterium strains isolated from marine environment, the description of four new species and reclassification of four preexisting species.</title>
        <authorList>
            <person name="Lee S.D."/>
            <person name="Kim S.-M."/>
            <person name="Byeon Y.-S."/>
            <person name="Yang H.L."/>
            <person name="Kim I.S."/>
        </authorList>
    </citation>
    <scope>NUCLEOTIDE SEQUENCE [LARGE SCALE GENOMIC DNA]</scope>
    <source>
        <strain evidence="3 4">SSW1-49</strain>
    </source>
</reference>
<feature type="domain" description="Xylose isomerase-like TIM barrel" evidence="2">
    <location>
        <begin position="38"/>
        <end position="288"/>
    </location>
</feature>
<dbReference type="Gene3D" id="3.20.20.150">
    <property type="entry name" value="Divalent-metal-dependent TIM barrel enzymes"/>
    <property type="match status" value="1"/>
</dbReference>
<comment type="caution">
    <text evidence="3">The sequence shown here is derived from an EMBL/GenBank/DDBJ whole genome shotgun (WGS) entry which is preliminary data.</text>
</comment>
<dbReference type="RefSeq" id="WP_247630562.1">
    <property type="nucleotide sequence ID" value="NZ_JAHWXN010000001.1"/>
</dbReference>
<dbReference type="InterPro" id="IPR013022">
    <property type="entry name" value="Xyl_isomerase-like_TIM-brl"/>
</dbReference>
<dbReference type="PANTHER" id="PTHR12110">
    <property type="entry name" value="HYDROXYPYRUVATE ISOMERASE"/>
    <property type="match status" value="1"/>
</dbReference>
<protein>
    <submittedName>
        <fullName evidence="3">Sugar phosphate isomerase/epimerase</fullName>
    </submittedName>
</protein>
<sequence>MAFTAEDWPIAAAMLPFTAHLPIGAGQDALRREWSTTLQEVADAGFAHVDLTDSWLRYGDLDARGREALRAALADAGLRASSVSAIRRSVIEQGAGEENLAYSHRTLDFAAEFGIDVVSVGLHQALTPRQREQLWFWTVEGHRDRPDDAEAWALAVRRFRELGAHAADLGILLSLEMYEHTFLGTAASAVRMVEEIGMREVGLNPDVGNLIRLHEPIEDWREVVALTAPFTNFWHVKNYTRDEDPASGVITTAPTYLESGLIDYRSAFRVAIENGFQGVICTEHYGGDGLSMSAANRDYLRSRILPRRPYEPGTSRVAQHAERVAS</sequence>
<name>A0ABT0F971_9MICO</name>
<keyword evidence="4" id="KW-1185">Reference proteome</keyword>
<accession>A0ABT0F971</accession>
<evidence type="ECO:0000313" key="4">
    <source>
        <dbReference type="Proteomes" id="UP001300096"/>
    </source>
</evidence>
<evidence type="ECO:0000259" key="2">
    <source>
        <dbReference type="Pfam" id="PF01261"/>
    </source>
</evidence>
<dbReference type="InterPro" id="IPR050312">
    <property type="entry name" value="IolE/XylAMocC-like"/>
</dbReference>
<evidence type="ECO:0000313" key="3">
    <source>
        <dbReference type="EMBL" id="MCK2034600.1"/>
    </source>
</evidence>
<dbReference type="Proteomes" id="UP001300096">
    <property type="component" value="Unassembled WGS sequence"/>
</dbReference>
<evidence type="ECO:0000256" key="1">
    <source>
        <dbReference type="ARBA" id="ARBA00023277"/>
    </source>
</evidence>
<dbReference type="Pfam" id="PF01261">
    <property type="entry name" value="AP_endonuc_2"/>
    <property type="match status" value="1"/>
</dbReference>
<dbReference type="SUPFAM" id="SSF51658">
    <property type="entry name" value="Xylose isomerase-like"/>
    <property type="match status" value="1"/>
</dbReference>
<keyword evidence="3" id="KW-0413">Isomerase</keyword>